<sequence length="147" mass="15511">MANTVHLKGSNFRVGEAVASVAAYPGYLMETDSNGEVKPHATEGGYAARMIANEDAMQGNTLTDQYAIDDLVQLLYELPGNEVRMYLEAGQTAVIGSRLISAGNGTLKLESDATSAGVVKQIIGIALEAKDLSDSAAVDTLIDVELY</sequence>
<dbReference type="EMBL" id="MT141450">
    <property type="protein sequence ID" value="QJA61712.1"/>
    <property type="molecule type" value="Genomic_DNA"/>
</dbReference>
<reference evidence="2" key="1">
    <citation type="submission" date="2020-03" db="EMBL/GenBank/DDBJ databases">
        <title>The deep terrestrial virosphere.</title>
        <authorList>
            <person name="Holmfeldt K."/>
            <person name="Nilsson E."/>
            <person name="Simone D."/>
            <person name="Lopez-Fernandez M."/>
            <person name="Wu X."/>
            <person name="de Brujin I."/>
            <person name="Lundin D."/>
            <person name="Andersson A."/>
            <person name="Bertilsson S."/>
            <person name="Dopson M."/>
        </authorList>
    </citation>
    <scope>NUCLEOTIDE SEQUENCE</scope>
    <source>
        <strain evidence="2">MM415A01504</strain>
        <strain evidence="1">MM415B00897</strain>
    </source>
</reference>
<gene>
    <name evidence="2" type="ORF">MM415A01504_0018</name>
    <name evidence="1" type="ORF">MM415B00897_0023</name>
</gene>
<organism evidence="2">
    <name type="scientific">viral metagenome</name>
    <dbReference type="NCBI Taxonomy" id="1070528"/>
    <lineage>
        <taxon>unclassified sequences</taxon>
        <taxon>metagenomes</taxon>
        <taxon>organismal metagenomes</taxon>
    </lineage>
</organism>
<proteinExistence type="predicted"/>
<dbReference type="EMBL" id="MT142227">
    <property type="protein sequence ID" value="QJA76479.1"/>
    <property type="molecule type" value="Genomic_DNA"/>
</dbReference>
<name>A0A6M3K2W3_9ZZZZ</name>
<dbReference type="AlphaFoldDB" id="A0A6M3K2W3"/>
<evidence type="ECO:0000313" key="1">
    <source>
        <dbReference type="EMBL" id="QJA61712.1"/>
    </source>
</evidence>
<evidence type="ECO:0000313" key="2">
    <source>
        <dbReference type="EMBL" id="QJA76479.1"/>
    </source>
</evidence>
<protein>
    <submittedName>
        <fullName evidence="2">Uncharacterized protein</fullName>
    </submittedName>
</protein>
<accession>A0A6M3K2W3</accession>